<dbReference type="KEGG" id="lgo:JCM16774_2034"/>
<keyword evidence="1" id="KW-0472">Membrane</keyword>
<evidence type="ECO:0000256" key="1">
    <source>
        <dbReference type="SAM" id="Phobius"/>
    </source>
</evidence>
<organism evidence="2 3">
    <name type="scientific">Pseudoleptotrichia goodfellowii</name>
    <dbReference type="NCBI Taxonomy" id="157692"/>
    <lineage>
        <taxon>Bacteria</taxon>
        <taxon>Fusobacteriati</taxon>
        <taxon>Fusobacteriota</taxon>
        <taxon>Fusobacteriia</taxon>
        <taxon>Fusobacteriales</taxon>
        <taxon>Leptotrichiaceae</taxon>
        <taxon>Pseudoleptotrichia</taxon>
    </lineage>
</organism>
<dbReference type="Proteomes" id="UP000321606">
    <property type="component" value="Chromosome"/>
</dbReference>
<protein>
    <submittedName>
        <fullName evidence="2">Uncharacterized protein</fullName>
    </submittedName>
</protein>
<accession>A0A510JCQ7</accession>
<dbReference type="STRING" id="714315.GCA_000516535_02032"/>
<feature type="transmembrane region" description="Helical" evidence="1">
    <location>
        <begin position="81"/>
        <end position="102"/>
    </location>
</feature>
<reference evidence="2 3" key="1">
    <citation type="submission" date="2019-07" db="EMBL/GenBank/DDBJ databases">
        <title>Complete Genome Sequence of Leptotrichia goodfellowii Strain JCM 16774.</title>
        <authorList>
            <person name="Watanabe S."/>
            <person name="Cui L."/>
        </authorList>
    </citation>
    <scope>NUCLEOTIDE SEQUENCE [LARGE SCALE GENOMIC DNA]</scope>
    <source>
        <strain evidence="2 3">JCM16774</strain>
    </source>
</reference>
<keyword evidence="1" id="KW-0812">Transmembrane</keyword>
<sequence length="222" mass="26211">MYEYDEEKLKKERMKKRIEKILSIVLFCVPLLIRNFLITLPIQLSILGYWLYKAFVEIRLKRMAKKNIEKKEESWIKKSFIAEKIISTLFVILATYFVFLSLEIPRKIRAVTETEKIIKNTEIFYVKGEKIDNSKEIKKWLLKEINIWKAIENKKVGKLSGNWEEDYTLVNQDNQRIGINAVSCSYMLIKLDNGVPPMVIPLKLYGKPEEKKLCKVITGMKE</sequence>
<feature type="transmembrane region" description="Helical" evidence="1">
    <location>
        <begin position="21"/>
        <end position="38"/>
    </location>
</feature>
<gene>
    <name evidence="2" type="ORF">JCM16774_2034</name>
</gene>
<name>A0A510JCQ7_9FUSO</name>
<dbReference type="RefSeq" id="WP_026738195.1">
    <property type="nucleotide sequence ID" value="NZ_AP019822.1"/>
</dbReference>
<dbReference type="EMBL" id="AP019822">
    <property type="protein sequence ID" value="BBM37082.1"/>
    <property type="molecule type" value="Genomic_DNA"/>
</dbReference>
<evidence type="ECO:0000313" key="3">
    <source>
        <dbReference type="Proteomes" id="UP000321606"/>
    </source>
</evidence>
<dbReference type="AlphaFoldDB" id="A0A510JCQ7"/>
<evidence type="ECO:0000313" key="2">
    <source>
        <dbReference type="EMBL" id="BBM37082.1"/>
    </source>
</evidence>
<proteinExistence type="predicted"/>
<keyword evidence="1" id="KW-1133">Transmembrane helix</keyword>